<accession>A0A2N7VLS9</accession>
<proteinExistence type="inferred from homology"/>
<dbReference type="Proteomes" id="UP000235616">
    <property type="component" value="Unassembled WGS sequence"/>
</dbReference>
<dbReference type="SUPFAM" id="SSF111369">
    <property type="entry name" value="HlyD-like secretion proteins"/>
    <property type="match status" value="1"/>
</dbReference>
<dbReference type="Pfam" id="PF25954">
    <property type="entry name" value="Beta-barrel_RND_2"/>
    <property type="match status" value="1"/>
</dbReference>
<dbReference type="NCBIfam" id="TIGR01730">
    <property type="entry name" value="RND_mfp"/>
    <property type="match status" value="1"/>
</dbReference>
<keyword evidence="6" id="KW-1185">Reference proteome</keyword>
<evidence type="ECO:0000259" key="4">
    <source>
        <dbReference type="Pfam" id="PF25954"/>
    </source>
</evidence>
<keyword evidence="3" id="KW-0732">Signal</keyword>
<dbReference type="GO" id="GO:0015562">
    <property type="term" value="F:efflux transmembrane transporter activity"/>
    <property type="evidence" value="ECO:0007669"/>
    <property type="project" value="TreeGrafter"/>
</dbReference>
<dbReference type="AlphaFoldDB" id="A0A2N7VLS9"/>
<dbReference type="InterPro" id="IPR058792">
    <property type="entry name" value="Beta-barrel_RND_2"/>
</dbReference>
<dbReference type="Gene3D" id="1.10.287.470">
    <property type="entry name" value="Helix hairpin bin"/>
    <property type="match status" value="1"/>
</dbReference>
<dbReference type="Gene3D" id="2.40.30.170">
    <property type="match status" value="1"/>
</dbReference>
<evidence type="ECO:0000256" key="2">
    <source>
        <dbReference type="SAM" id="Coils"/>
    </source>
</evidence>
<dbReference type="PANTHER" id="PTHR30469">
    <property type="entry name" value="MULTIDRUG RESISTANCE PROTEIN MDTA"/>
    <property type="match status" value="1"/>
</dbReference>
<dbReference type="RefSeq" id="WP_102646765.1">
    <property type="nucleotide sequence ID" value="NZ_PNYA01000016.1"/>
</dbReference>
<feature type="chain" id="PRO_5014976864" evidence="3">
    <location>
        <begin position="38"/>
        <end position="387"/>
    </location>
</feature>
<dbReference type="Gene3D" id="2.40.420.20">
    <property type="match status" value="1"/>
</dbReference>
<evidence type="ECO:0000256" key="3">
    <source>
        <dbReference type="SAM" id="SignalP"/>
    </source>
</evidence>
<organism evidence="5 6">
    <name type="scientific">Trinickia dabaoshanensis</name>
    <dbReference type="NCBI Taxonomy" id="564714"/>
    <lineage>
        <taxon>Bacteria</taxon>
        <taxon>Pseudomonadati</taxon>
        <taxon>Pseudomonadota</taxon>
        <taxon>Betaproteobacteria</taxon>
        <taxon>Burkholderiales</taxon>
        <taxon>Burkholderiaceae</taxon>
        <taxon>Trinickia</taxon>
    </lineage>
</organism>
<sequence>MKLPGLETRSSSRPSSTALPRRAALCLAAFCGTLALAACHTREPAAPEVKPVVALAVHADGSPEVSSLPAQVEARYSTVLSFRVGGKIAERRVHLGDTVKAGQVLALLDPTDLRNNAANARAQLDAAEHQLAYQKQQLARDQAQARANLIAPAQLEQTQNAYATALAQRDSALAQMALAEDHLRYTALVADHDGVIKSEDADTGQNVEQGQAVYHLDWSGDIDVACDAPESALSSLSVGRIAKVTLPALPGKTLDARVREVAPSADPQSRTWRVKLTLIAPSPEVRLGMTAQVRFDIAQANDGAAPFELPATALFHDGDKPAVWVVQPGTDKLALRRVTVTAYGERTVQVAAGLHDGERVVMQGVHTVSAGEHVQAVAPLHPEDFAS</sequence>
<reference evidence="5 6" key="1">
    <citation type="submission" date="2018-01" db="EMBL/GenBank/DDBJ databases">
        <title>Whole genome analyses suggest that Burkholderia sensu lato contains two further novel genera in the rhizoxinica-symbiotica group Mycetohabitans gen. nov., and Trinickia gen. nov.: implications for the evolution of diazotrophy and nodulation in the Burkholderiaceae.</title>
        <authorList>
            <person name="Estrada-de los Santos P."/>
            <person name="Palmer M."/>
            <person name="Chavez-Ramirez B."/>
            <person name="Beukes C."/>
            <person name="Steenkamp E.T."/>
            <person name="Hirsch A.M."/>
            <person name="Manyaka P."/>
            <person name="Maluk M."/>
            <person name="Lafos M."/>
            <person name="Crook M."/>
            <person name="Gross E."/>
            <person name="Simon M.F."/>
            <person name="Bueno dos Reis Junior F."/>
            <person name="Poole P.S."/>
            <person name="Venter S.N."/>
            <person name="James E.K."/>
        </authorList>
    </citation>
    <scope>NUCLEOTIDE SEQUENCE [LARGE SCALE GENOMIC DNA]</scope>
    <source>
        <strain evidence="5 6">GIMN1.004</strain>
    </source>
</reference>
<feature type="coiled-coil region" evidence="2">
    <location>
        <begin position="117"/>
        <end position="175"/>
    </location>
</feature>
<dbReference type="InterPro" id="IPR006143">
    <property type="entry name" value="RND_pump_MFP"/>
</dbReference>
<feature type="domain" description="CusB-like beta-barrel" evidence="4">
    <location>
        <begin position="225"/>
        <end position="296"/>
    </location>
</feature>
<dbReference type="OrthoDB" id="9806939at2"/>
<name>A0A2N7VLS9_9BURK</name>
<evidence type="ECO:0000313" key="6">
    <source>
        <dbReference type="Proteomes" id="UP000235616"/>
    </source>
</evidence>
<dbReference type="GO" id="GO:1990281">
    <property type="term" value="C:efflux pump complex"/>
    <property type="evidence" value="ECO:0007669"/>
    <property type="project" value="TreeGrafter"/>
</dbReference>
<dbReference type="EMBL" id="PNYA01000016">
    <property type="protein sequence ID" value="PMS18109.1"/>
    <property type="molecule type" value="Genomic_DNA"/>
</dbReference>
<comment type="similarity">
    <text evidence="1">Belongs to the membrane fusion protein (MFP) (TC 8.A.1) family.</text>
</comment>
<evidence type="ECO:0000313" key="5">
    <source>
        <dbReference type="EMBL" id="PMS18109.1"/>
    </source>
</evidence>
<comment type="caution">
    <text evidence="5">The sequence shown here is derived from an EMBL/GenBank/DDBJ whole genome shotgun (WGS) entry which is preliminary data.</text>
</comment>
<gene>
    <name evidence="5" type="ORF">C0Z18_17895</name>
</gene>
<dbReference type="PANTHER" id="PTHR30469:SF15">
    <property type="entry name" value="HLYD FAMILY OF SECRETION PROTEINS"/>
    <property type="match status" value="1"/>
</dbReference>
<keyword evidence="2" id="KW-0175">Coiled coil</keyword>
<dbReference type="Gene3D" id="2.40.50.100">
    <property type="match status" value="1"/>
</dbReference>
<protein>
    <submittedName>
        <fullName evidence="5">Efflux RND transporter periplasmic adaptor subunit</fullName>
    </submittedName>
</protein>
<evidence type="ECO:0000256" key="1">
    <source>
        <dbReference type="ARBA" id="ARBA00009477"/>
    </source>
</evidence>
<feature type="signal peptide" evidence="3">
    <location>
        <begin position="1"/>
        <end position="37"/>
    </location>
</feature>